<accession>A0A918TE51</accession>
<dbReference type="InterPro" id="IPR003959">
    <property type="entry name" value="ATPase_AAA_core"/>
</dbReference>
<evidence type="ECO:0000256" key="4">
    <source>
        <dbReference type="SAM" id="MobiDB-lite"/>
    </source>
</evidence>
<evidence type="ECO:0000256" key="1">
    <source>
        <dbReference type="ARBA" id="ARBA00006914"/>
    </source>
</evidence>
<dbReference type="Proteomes" id="UP000646244">
    <property type="component" value="Unassembled WGS sequence"/>
</dbReference>
<dbReference type="SMART" id="SM00382">
    <property type="entry name" value="AAA"/>
    <property type="match status" value="1"/>
</dbReference>
<dbReference type="InterPro" id="IPR003593">
    <property type="entry name" value="AAA+_ATPase"/>
</dbReference>
<dbReference type="EMBL" id="BMVB01000005">
    <property type="protein sequence ID" value="GHC44325.1"/>
    <property type="molecule type" value="Genomic_DNA"/>
</dbReference>
<dbReference type="InterPro" id="IPR054472">
    <property type="entry name" value="WHD"/>
</dbReference>
<evidence type="ECO:0000313" key="6">
    <source>
        <dbReference type="EMBL" id="GHC44325.1"/>
    </source>
</evidence>
<evidence type="ECO:0000313" key="7">
    <source>
        <dbReference type="Proteomes" id="UP000646244"/>
    </source>
</evidence>
<dbReference type="GO" id="GO:0016887">
    <property type="term" value="F:ATP hydrolysis activity"/>
    <property type="evidence" value="ECO:0007669"/>
    <property type="project" value="InterPro"/>
</dbReference>
<proteinExistence type="inferred from homology"/>
<dbReference type="InterPro" id="IPR050221">
    <property type="entry name" value="26S_Proteasome_ATPase"/>
</dbReference>
<feature type="region of interest" description="Disordered" evidence="4">
    <location>
        <begin position="1"/>
        <end position="23"/>
    </location>
</feature>
<gene>
    <name evidence="6" type="ORF">GCM10010507_19130</name>
</gene>
<sequence length="721" mass="75686">MSELTGTTAPARPPAGRPPAPDPLAARLALLRSRVLRAVAERAAADPEAADDPLRGLYISDESALRLLDLPAGPLLPDPHEEEQAREIGAPARLAAVAAAFGLSAHDTDLLLVALAPDLDPRLERAYAYLNDDVSARRATTGLALRLCGSAQGSLQGRAALAPEGPLRSGGLLVVEDDGQPYASRPLRVPDRVTDHLLGRDTPPPGLARHLLGSSRAPGRVPAPLPDALTGVVTRLARAVTRPGLVYVRDRHGGPGPLVAESALHESEKGVLRVSLPSGADPEETGGLLRAALLEARLTGSGLVLEHAEALGDDPTAVRRAIEPLTALGVPVVLVGHRPWDARWAVALPLSLDCPTLREADRARLWRRELSAGDRGVAGTAGGVPEAAVTAVARYRLSPGQIRAAAEAACRRAVADGGEVEAGDLAAAARASAGGALGRFTRRVVPAVSWADLVLPEPTGSLVRDVAHRARHRDRVLGAWRMRPGGGRGQGVTALFSGPSGTGKTLAAEVVAAELGLELCVVDLAAVVDKYVGETQKHLDLVFQEAETVDAVLLFDEADAVFGRRSAGRDAQDRHANSETAYLLARLETFDGVAVLTTNLYAHLDPAFLRRFDVVAHFPAPGAQERRALWDRCLGGLPRAEDLDLDRLARGFDLPGGAIRCCAVTAAYGVAVTGGPVTTEDLLSAVRAEYAKLGRRYVEETETTGPRPGPGPAYRRRPGGG</sequence>
<keyword evidence="2" id="KW-0547">Nucleotide-binding</keyword>
<dbReference type="InterPro" id="IPR027417">
    <property type="entry name" value="P-loop_NTPase"/>
</dbReference>
<feature type="region of interest" description="Disordered" evidence="4">
    <location>
        <begin position="698"/>
        <end position="721"/>
    </location>
</feature>
<protein>
    <submittedName>
        <fullName evidence="6">ATPase</fullName>
    </submittedName>
</protein>
<feature type="compositionally biased region" description="Pro residues" evidence="4">
    <location>
        <begin position="11"/>
        <end position="22"/>
    </location>
</feature>
<dbReference type="SUPFAM" id="SSF52540">
    <property type="entry name" value="P-loop containing nucleoside triphosphate hydrolases"/>
    <property type="match status" value="1"/>
</dbReference>
<dbReference type="GO" id="GO:0005524">
    <property type="term" value="F:ATP binding"/>
    <property type="evidence" value="ECO:0007669"/>
    <property type="project" value="UniProtKB-KW"/>
</dbReference>
<dbReference type="Gene3D" id="3.40.50.300">
    <property type="entry name" value="P-loop containing nucleotide triphosphate hydrolases"/>
    <property type="match status" value="1"/>
</dbReference>
<evidence type="ECO:0000259" key="5">
    <source>
        <dbReference type="SMART" id="SM00382"/>
    </source>
</evidence>
<organism evidence="6 7">
    <name type="scientific">Streptomyces cinnamoneus</name>
    <name type="common">Streptoverticillium cinnamoneum</name>
    <dbReference type="NCBI Taxonomy" id="53446"/>
    <lineage>
        <taxon>Bacteria</taxon>
        <taxon>Bacillati</taxon>
        <taxon>Actinomycetota</taxon>
        <taxon>Actinomycetes</taxon>
        <taxon>Kitasatosporales</taxon>
        <taxon>Streptomycetaceae</taxon>
        <taxon>Streptomyces</taxon>
        <taxon>Streptomyces cinnamoneus group</taxon>
    </lineage>
</organism>
<dbReference type="CDD" id="cd19481">
    <property type="entry name" value="RecA-like_protease"/>
    <property type="match status" value="1"/>
</dbReference>
<reference evidence="6" key="2">
    <citation type="submission" date="2020-09" db="EMBL/GenBank/DDBJ databases">
        <authorList>
            <person name="Sun Q."/>
            <person name="Ohkuma M."/>
        </authorList>
    </citation>
    <scope>NUCLEOTIDE SEQUENCE</scope>
    <source>
        <strain evidence="6">JCM 4633</strain>
    </source>
</reference>
<dbReference type="Pfam" id="PF00004">
    <property type="entry name" value="AAA"/>
    <property type="match status" value="1"/>
</dbReference>
<dbReference type="AlphaFoldDB" id="A0A918TE51"/>
<dbReference type="PANTHER" id="PTHR23073">
    <property type="entry name" value="26S PROTEASOME REGULATORY SUBUNIT"/>
    <property type="match status" value="1"/>
</dbReference>
<reference evidence="6" key="1">
    <citation type="journal article" date="2014" name="Int. J. Syst. Evol. Microbiol.">
        <title>Complete genome sequence of Corynebacterium casei LMG S-19264T (=DSM 44701T), isolated from a smear-ripened cheese.</title>
        <authorList>
            <consortium name="US DOE Joint Genome Institute (JGI-PGF)"/>
            <person name="Walter F."/>
            <person name="Albersmeier A."/>
            <person name="Kalinowski J."/>
            <person name="Ruckert C."/>
        </authorList>
    </citation>
    <scope>NUCLEOTIDE SEQUENCE</scope>
    <source>
        <strain evidence="6">JCM 4633</strain>
    </source>
</reference>
<comment type="similarity">
    <text evidence="1">Belongs to the AAA ATPase family.</text>
</comment>
<dbReference type="RefSeq" id="WP_190109258.1">
    <property type="nucleotide sequence ID" value="NZ_BMVB01000005.1"/>
</dbReference>
<comment type="caution">
    <text evidence="6">The sequence shown here is derived from an EMBL/GenBank/DDBJ whole genome shotgun (WGS) entry which is preliminary data.</text>
</comment>
<evidence type="ECO:0000256" key="2">
    <source>
        <dbReference type="ARBA" id="ARBA00022741"/>
    </source>
</evidence>
<evidence type="ECO:0000256" key="3">
    <source>
        <dbReference type="ARBA" id="ARBA00022840"/>
    </source>
</evidence>
<feature type="domain" description="AAA+ ATPase" evidence="5">
    <location>
        <begin position="490"/>
        <end position="622"/>
    </location>
</feature>
<keyword evidence="3" id="KW-0067">ATP-binding</keyword>
<dbReference type="Pfam" id="PF22977">
    <property type="entry name" value="WHD"/>
    <property type="match status" value="1"/>
</dbReference>
<name>A0A918TE51_STRCJ</name>